<reference evidence="7 8" key="1">
    <citation type="submission" date="2024-02" db="EMBL/GenBank/DDBJ databases">
        <authorList>
            <person name="Chen Y."/>
            <person name="Shah S."/>
            <person name="Dougan E. K."/>
            <person name="Thang M."/>
            <person name="Chan C."/>
        </authorList>
    </citation>
    <scope>NUCLEOTIDE SEQUENCE [LARGE SCALE GENOMIC DNA]</scope>
</reference>
<name>A0ABP0SP85_9DINO</name>
<dbReference type="PRINTS" id="PR00011">
    <property type="entry name" value="EGFLAMININ"/>
</dbReference>
<dbReference type="PROSITE" id="PS01186">
    <property type="entry name" value="EGF_2"/>
    <property type="match status" value="2"/>
</dbReference>
<dbReference type="InterPro" id="IPR051216">
    <property type="entry name" value="Teneurin"/>
</dbReference>
<evidence type="ECO:0000259" key="6">
    <source>
        <dbReference type="PROSITE" id="PS50026"/>
    </source>
</evidence>
<sequence>SSSSSSTSSSGRAAGRGSVEQRWAAVAAGRRRQGNGKGQGAEMFGIKVAGLTVVVASSLVALSEAACQNNCNGHGTCGAYDQCSCYAEFDYSNAEDCSLRVCPYGVSSGSASGSSAHPYAECSDNGICNRKSGECECNDGFTGAACDRSACENDCNGRGQCLLLNRVQTYTTEWDTDTVQVCKCDPGFSGPACEDRMCPKGDDPLTLQYDAVNVAHGQKDEIQKIRIDSDGGAMSGEITLKFTDWMGKVHETRPLTIGSALTALEIQEALVALPNNVIPSVTVTLETGGSDTTHYEYMVTFSASENSGTQPLLEIDASDKSAVGNQPVKAAAVNLEYGTGLTEVTRHQTGTEESKVCSGRGICDTETGICSCFTGFYGHSCDRQTSLA</sequence>
<dbReference type="PROSITE" id="PS50026">
    <property type="entry name" value="EGF_3"/>
    <property type="match status" value="1"/>
</dbReference>
<feature type="disulfide bond" evidence="4">
    <location>
        <begin position="184"/>
        <end position="193"/>
    </location>
</feature>
<dbReference type="PANTHER" id="PTHR11219:SF69">
    <property type="entry name" value="TENEURIN-A"/>
    <property type="match status" value="1"/>
</dbReference>
<dbReference type="Gene3D" id="2.10.25.10">
    <property type="entry name" value="Laminin"/>
    <property type="match status" value="2"/>
</dbReference>
<feature type="domain" description="EGF-like" evidence="6">
    <location>
        <begin position="147"/>
        <end position="194"/>
    </location>
</feature>
<evidence type="ECO:0000313" key="7">
    <source>
        <dbReference type="EMBL" id="CAK9114232.1"/>
    </source>
</evidence>
<proteinExistence type="predicted"/>
<keyword evidence="3 4" id="KW-1015">Disulfide bond</keyword>
<gene>
    <name evidence="7" type="ORF">SCF082_LOCUS52926</name>
</gene>
<protein>
    <submittedName>
        <fullName evidence="7">Tenascin (TN) (Cytotactin) (GMEM) (GP 150-225) (Glioma-associated-extracellular matrix antigen) (Hexabrachion) (JI) (Myotendinous antigen) (Neuronectin) (Tenascin-C) (TN-C)</fullName>
    </submittedName>
</protein>
<dbReference type="SMART" id="SM00181">
    <property type="entry name" value="EGF"/>
    <property type="match status" value="3"/>
</dbReference>
<dbReference type="PROSITE" id="PS00022">
    <property type="entry name" value="EGF_1"/>
    <property type="match status" value="2"/>
</dbReference>
<organism evidence="7 8">
    <name type="scientific">Durusdinium trenchii</name>
    <dbReference type="NCBI Taxonomy" id="1381693"/>
    <lineage>
        <taxon>Eukaryota</taxon>
        <taxon>Sar</taxon>
        <taxon>Alveolata</taxon>
        <taxon>Dinophyceae</taxon>
        <taxon>Suessiales</taxon>
        <taxon>Symbiodiniaceae</taxon>
        <taxon>Durusdinium</taxon>
    </lineage>
</organism>
<evidence type="ECO:0000256" key="5">
    <source>
        <dbReference type="SAM" id="MobiDB-lite"/>
    </source>
</evidence>
<evidence type="ECO:0000256" key="2">
    <source>
        <dbReference type="ARBA" id="ARBA00022737"/>
    </source>
</evidence>
<feature type="region of interest" description="Disordered" evidence="5">
    <location>
        <begin position="1"/>
        <end position="20"/>
    </location>
</feature>
<dbReference type="EMBL" id="CAXAMM010044335">
    <property type="protein sequence ID" value="CAK9114232.1"/>
    <property type="molecule type" value="Genomic_DNA"/>
</dbReference>
<dbReference type="InterPro" id="IPR000742">
    <property type="entry name" value="EGF"/>
</dbReference>
<dbReference type="Proteomes" id="UP001642464">
    <property type="component" value="Unassembled WGS sequence"/>
</dbReference>
<dbReference type="Pfam" id="PF23106">
    <property type="entry name" value="EGF_Teneurin"/>
    <property type="match status" value="1"/>
</dbReference>
<evidence type="ECO:0000256" key="1">
    <source>
        <dbReference type="ARBA" id="ARBA00022536"/>
    </source>
</evidence>
<dbReference type="CDD" id="cd00055">
    <property type="entry name" value="EGF_Lam"/>
    <property type="match status" value="1"/>
</dbReference>
<accession>A0ABP0SP85</accession>
<dbReference type="InterPro" id="IPR002049">
    <property type="entry name" value="LE_dom"/>
</dbReference>
<keyword evidence="2" id="KW-0677">Repeat</keyword>
<feature type="disulfide bond" evidence="4">
    <location>
        <begin position="151"/>
        <end position="161"/>
    </location>
</feature>
<dbReference type="InterPro" id="IPR013111">
    <property type="entry name" value="EGF_extracell"/>
</dbReference>
<feature type="non-terminal residue" evidence="7">
    <location>
        <position position="1"/>
    </location>
</feature>
<keyword evidence="8" id="KW-1185">Reference proteome</keyword>
<feature type="compositionally biased region" description="Low complexity" evidence="5">
    <location>
        <begin position="1"/>
        <end position="18"/>
    </location>
</feature>
<comment type="caution">
    <text evidence="7">The sequence shown here is derived from an EMBL/GenBank/DDBJ whole genome shotgun (WGS) entry which is preliminary data.</text>
</comment>
<dbReference type="PANTHER" id="PTHR11219">
    <property type="entry name" value="TENEURIN AND N-ACETYLGLUCOSAMINE-1-PHOSPHODIESTER ALPHA-N-ACETYLGLUCOSAMINIDASE"/>
    <property type="match status" value="1"/>
</dbReference>
<evidence type="ECO:0000313" key="8">
    <source>
        <dbReference type="Proteomes" id="UP001642464"/>
    </source>
</evidence>
<evidence type="ECO:0000256" key="4">
    <source>
        <dbReference type="PROSITE-ProRule" id="PRU00076"/>
    </source>
</evidence>
<dbReference type="Pfam" id="PF07974">
    <property type="entry name" value="EGF_2"/>
    <property type="match status" value="1"/>
</dbReference>
<comment type="caution">
    <text evidence="4">Lacks conserved residue(s) required for the propagation of feature annotation.</text>
</comment>
<evidence type="ECO:0000256" key="3">
    <source>
        <dbReference type="ARBA" id="ARBA00023157"/>
    </source>
</evidence>
<keyword evidence="1 4" id="KW-0245">EGF-like domain</keyword>